<feature type="region of interest" description="Disordered" evidence="1">
    <location>
        <begin position="45"/>
        <end position="97"/>
    </location>
</feature>
<gene>
    <name evidence="2" type="ORF">PLEPLA_LOCUS22504</name>
</gene>
<evidence type="ECO:0000313" key="2">
    <source>
        <dbReference type="EMBL" id="CAB1434458.1"/>
    </source>
</evidence>
<comment type="caution">
    <text evidence="2">The sequence shown here is derived from an EMBL/GenBank/DDBJ whole genome shotgun (WGS) entry which is preliminary data.</text>
</comment>
<name>A0A9N7UQF1_PLEPL</name>
<feature type="compositionally biased region" description="Low complexity" evidence="1">
    <location>
        <begin position="76"/>
        <end position="87"/>
    </location>
</feature>
<dbReference type="AlphaFoldDB" id="A0A9N7UQF1"/>
<keyword evidence="3" id="KW-1185">Reference proteome</keyword>
<evidence type="ECO:0000313" key="3">
    <source>
        <dbReference type="Proteomes" id="UP001153269"/>
    </source>
</evidence>
<accession>A0A9N7UQF1</accession>
<organism evidence="2 3">
    <name type="scientific">Pleuronectes platessa</name>
    <name type="common">European plaice</name>
    <dbReference type="NCBI Taxonomy" id="8262"/>
    <lineage>
        <taxon>Eukaryota</taxon>
        <taxon>Metazoa</taxon>
        <taxon>Chordata</taxon>
        <taxon>Craniata</taxon>
        <taxon>Vertebrata</taxon>
        <taxon>Euteleostomi</taxon>
        <taxon>Actinopterygii</taxon>
        <taxon>Neopterygii</taxon>
        <taxon>Teleostei</taxon>
        <taxon>Neoteleostei</taxon>
        <taxon>Acanthomorphata</taxon>
        <taxon>Carangaria</taxon>
        <taxon>Pleuronectiformes</taxon>
        <taxon>Pleuronectoidei</taxon>
        <taxon>Pleuronectidae</taxon>
        <taxon>Pleuronectes</taxon>
    </lineage>
</organism>
<protein>
    <submittedName>
        <fullName evidence="2">Uncharacterized protein</fullName>
    </submittedName>
</protein>
<dbReference type="Proteomes" id="UP001153269">
    <property type="component" value="Unassembled WGS sequence"/>
</dbReference>
<evidence type="ECO:0000256" key="1">
    <source>
        <dbReference type="SAM" id="MobiDB-lite"/>
    </source>
</evidence>
<reference evidence="2" key="1">
    <citation type="submission" date="2020-03" db="EMBL/GenBank/DDBJ databases">
        <authorList>
            <person name="Weist P."/>
        </authorList>
    </citation>
    <scope>NUCLEOTIDE SEQUENCE</scope>
</reference>
<sequence length="107" mass="11796">MGPRLQATTRERSRRFGFTFGKLSSLFASIELFFQVCRVCESRGEWSTSRLPGPGPRAWEEFDSGMDQSPGEPCPQSSKSTTLQKTSPCPASPTGPAPVVWNWVADL</sequence>
<proteinExistence type="predicted"/>
<dbReference type="EMBL" id="CADEAL010001668">
    <property type="protein sequence ID" value="CAB1434458.1"/>
    <property type="molecule type" value="Genomic_DNA"/>
</dbReference>